<dbReference type="GO" id="GO:0020037">
    <property type="term" value="F:heme binding"/>
    <property type="evidence" value="ECO:0007669"/>
    <property type="project" value="InterPro"/>
</dbReference>
<organism evidence="3 4">
    <name type="scientific">Ephemerocybe angulata</name>
    <dbReference type="NCBI Taxonomy" id="980116"/>
    <lineage>
        <taxon>Eukaryota</taxon>
        <taxon>Fungi</taxon>
        <taxon>Dikarya</taxon>
        <taxon>Basidiomycota</taxon>
        <taxon>Agaricomycotina</taxon>
        <taxon>Agaricomycetes</taxon>
        <taxon>Agaricomycetidae</taxon>
        <taxon>Agaricales</taxon>
        <taxon>Agaricineae</taxon>
        <taxon>Psathyrellaceae</taxon>
        <taxon>Ephemerocybe</taxon>
    </lineage>
</organism>
<gene>
    <name evidence="3" type="ORF">DFP72DRAFT_1098644</name>
</gene>
<evidence type="ECO:0000313" key="3">
    <source>
        <dbReference type="EMBL" id="KAF6759710.1"/>
    </source>
</evidence>
<accession>A0A8H6M9A2</accession>
<dbReference type="OrthoDB" id="10027058at2759"/>
<reference evidence="3 4" key="1">
    <citation type="submission" date="2020-07" db="EMBL/GenBank/DDBJ databases">
        <title>Comparative genomics of pyrophilous fungi reveals a link between fire events and developmental genes.</title>
        <authorList>
            <consortium name="DOE Joint Genome Institute"/>
            <person name="Steindorff A.S."/>
            <person name="Carver A."/>
            <person name="Calhoun S."/>
            <person name="Stillman K."/>
            <person name="Liu H."/>
            <person name="Lipzen A."/>
            <person name="Pangilinan J."/>
            <person name="Labutti K."/>
            <person name="Bruns T.D."/>
            <person name="Grigoriev I.V."/>
        </authorList>
    </citation>
    <scope>NUCLEOTIDE SEQUENCE [LARGE SCALE GENOMIC DNA]</scope>
    <source>
        <strain evidence="3 4">CBS 144469</strain>
    </source>
</reference>
<dbReference type="PANTHER" id="PTHR42071">
    <property type="entry name" value="PROTOGLOBIN DOMAIN-CONTAINING PROTEIN"/>
    <property type="match status" value="1"/>
</dbReference>
<name>A0A8H6M9A2_9AGAR</name>
<dbReference type="InterPro" id="IPR039379">
    <property type="entry name" value="Protoglobin_sensor_dom"/>
</dbReference>
<evidence type="ECO:0000256" key="1">
    <source>
        <dbReference type="SAM" id="MobiDB-lite"/>
    </source>
</evidence>
<dbReference type="EMBL" id="JACGCI010000014">
    <property type="protein sequence ID" value="KAF6759710.1"/>
    <property type="molecule type" value="Genomic_DNA"/>
</dbReference>
<feature type="region of interest" description="Disordered" evidence="1">
    <location>
        <begin position="52"/>
        <end position="75"/>
    </location>
</feature>
<evidence type="ECO:0000313" key="4">
    <source>
        <dbReference type="Proteomes" id="UP000521943"/>
    </source>
</evidence>
<dbReference type="Gene3D" id="1.10.490.10">
    <property type="entry name" value="Globins"/>
    <property type="match status" value="1"/>
</dbReference>
<comment type="caution">
    <text evidence="3">The sequence shown here is derived from an EMBL/GenBank/DDBJ whole genome shotgun (WGS) entry which is preliminary data.</text>
</comment>
<dbReference type="Proteomes" id="UP000521943">
    <property type="component" value="Unassembled WGS sequence"/>
</dbReference>
<dbReference type="InterPro" id="IPR044398">
    <property type="entry name" value="Globin-sensor_dom"/>
</dbReference>
<dbReference type="InterPro" id="IPR012292">
    <property type="entry name" value="Globin/Proto"/>
</dbReference>
<proteinExistence type="predicted"/>
<dbReference type="GO" id="GO:0019825">
    <property type="term" value="F:oxygen binding"/>
    <property type="evidence" value="ECO:0007669"/>
    <property type="project" value="InterPro"/>
</dbReference>
<feature type="compositionally biased region" description="Polar residues" evidence="1">
    <location>
        <begin position="52"/>
        <end position="71"/>
    </location>
</feature>
<keyword evidence="4" id="KW-1185">Reference proteome</keyword>
<dbReference type="Pfam" id="PF11563">
    <property type="entry name" value="Protoglobin"/>
    <property type="match status" value="1"/>
</dbReference>
<dbReference type="PANTHER" id="PTHR42071:SF1">
    <property type="entry name" value="GLOBIN-SENSOR DOMAIN-CONTAINING PROTEIN"/>
    <property type="match status" value="1"/>
</dbReference>
<dbReference type="CDD" id="cd01068">
    <property type="entry name" value="globin_sensor"/>
    <property type="match status" value="1"/>
</dbReference>
<sequence>MSNSYHEYGYPQRERVAIPVPKPIRAENGGSFSSATPVGHGLACPVSKAYASTSPSGSGCPMSSHSTSPSRRMNRESAMSVSPYGHTRNISGNDDITCPFQLPDVSADKNPLYEEYDEDLIYTDLRERVRYLLTFVNFTERDVEALDDFQPILLPMVPDLVDNVYHQLFKFDVTKNMFMPRTGGHEGMMLSDLHHLALDAPQIETRKKTFSVYMRKLVTSDYDDFATWQYFDHVGIMHTGQNELKHRKLMGKPPLFVDLMHLALTLAWTLDVLTPVILSYTEYPLSRRIDIMRAFQKVTWIQNDLFTRHYAVRSTEVAGLNQIRQQHDLSSSENVASLANRNSGFYPTSTVNSAGSGSSFGNTNAEVFNMNFPVESNHKDEEKKQSKRGNWYLRCGQNTVCLLRVRFRRTANIEHNTLHFGTFLLLSIHSIM</sequence>
<evidence type="ECO:0000259" key="2">
    <source>
        <dbReference type="Pfam" id="PF11563"/>
    </source>
</evidence>
<protein>
    <submittedName>
        <fullName evidence="3">Protoglobin-domain-containing protein</fullName>
    </submittedName>
</protein>
<dbReference type="AlphaFoldDB" id="A0A8H6M9A2"/>
<feature type="domain" description="Globin-sensor" evidence="2">
    <location>
        <begin position="127"/>
        <end position="311"/>
    </location>
</feature>